<feature type="domain" description="Response regulatory" evidence="3">
    <location>
        <begin position="8"/>
        <end position="126"/>
    </location>
</feature>
<evidence type="ECO:0000256" key="2">
    <source>
        <dbReference type="PROSITE-ProRule" id="PRU00169"/>
    </source>
</evidence>
<dbReference type="Gene3D" id="3.40.50.2300">
    <property type="match status" value="1"/>
</dbReference>
<protein>
    <submittedName>
        <fullName evidence="4">Response regulator</fullName>
    </submittedName>
</protein>
<dbReference type="PROSITE" id="PS50110">
    <property type="entry name" value="RESPONSE_REGULATORY"/>
    <property type="match status" value="1"/>
</dbReference>
<dbReference type="InterPro" id="IPR050595">
    <property type="entry name" value="Bact_response_regulator"/>
</dbReference>
<keyword evidence="1 2" id="KW-0597">Phosphoprotein</keyword>
<dbReference type="SMART" id="SM00448">
    <property type="entry name" value="REC"/>
    <property type="match status" value="1"/>
</dbReference>
<organism evidence="4 5">
    <name type="scientific">Undibacterium cyanobacteriorum</name>
    <dbReference type="NCBI Taxonomy" id="3073561"/>
    <lineage>
        <taxon>Bacteria</taxon>
        <taxon>Pseudomonadati</taxon>
        <taxon>Pseudomonadota</taxon>
        <taxon>Betaproteobacteria</taxon>
        <taxon>Burkholderiales</taxon>
        <taxon>Oxalobacteraceae</taxon>
        <taxon>Undibacterium</taxon>
    </lineage>
</organism>
<evidence type="ECO:0000313" key="5">
    <source>
        <dbReference type="Proteomes" id="UP001181355"/>
    </source>
</evidence>
<proteinExistence type="predicted"/>
<dbReference type="Proteomes" id="UP001181355">
    <property type="component" value="Chromosome"/>
</dbReference>
<accession>A0ABY9RKQ2</accession>
<dbReference type="SUPFAM" id="SSF52172">
    <property type="entry name" value="CheY-like"/>
    <property type="match status" value="1"/>
</dbReference>
<feature type="modified residue" description="4-aspartylphosphate" evidence="2">
    <location>
        <position position="59"/>
    </location>
</feature>
<evidence type="ECO:0000313" key="4">
    <source>
        <dbReference type="EMBL" id="WMW81788.1"/>
    </source>
</evidence>
<dbReference type="EMBL" id="CP133720">
    <property type="protein sequence ID" value="WMW81788.1"/>
    <property type="molecule type" value="Genomic_DNA"/>
</dbReference>
<dbReference type="RefSeq" id="WP_309483266.1">
    <property type="nucleotide sequence ID" value="NZ_CP133720.1"/>
</dbReference>
<name>A0ABY9RKQ2_9BURK</name>
<sequence length="130" mass="13940">MSANSLTNILYVEDDLDIQAVAQIALEVVGGYTLKTCSSGAEAIAAIEGGFVPDLLLLDVMMPNMDGPTTLAELRKMSTTASTPVIFMTAKVQSSEQDYYFTLGAIGVIAKPFDPMSLSVQVRTLWEKVS</sequence>
<dbReference type="Pfam" id="PF00072">
    <property type="entry name" value="Response_reg"/>
    <property type="match status" value="1"/>
</dbReference>
<dbReference type="InterPro" id="IPR001789">
    <property type="entry name" value="Sig_transdc_resp-reg_receiver"/>
</dbReference>
<evidence type="ECO:0000259" key="3">
    <source>
        <dbReference type="PROSITE" id="PS50110"/>
    </source>
</evidence>
<reference evidence="4" key="1">
    <citation type="submission" date="2023-09" db="EMBL/GenBank/DDBJ databases">
        <title>Undibacterium sp. 20NA77.5 isolated from freshwater.</title>
        <authorList>
            <person name="Le V."/>
            <person name="Ko S.-R."/>
            <person name="Ahn C.-Y."/>
            <person name="Oh H.-M."/>
        </authorList>
    </citation>
    <scope>NUCLEOTIDE SEQUENCE</scope>
    <source>
        <strain evidence="4">20NA77.5</strain>
    </source>
</reference>
<dbReference type="InterPro" id="IPR011006">
    <property type="entry name" value="CheY-like_superfamily"/>
</dbReference>
<keyword evidence="5" id="KW-1185">Reference proteome</keyword>
<gene>
    <name evidence="4" type="ORF">RF679_05775</name>
</gene>
<dbReference type="PANTHER" id="PTHR44591">
    <property type="entry name" value="STRESS RESPONSE REGULATOR PROTEIN 1"/>
    <property type="match status" value="1"/>
</dbReference>
<evidence type="ECO:0000256" key="1">
    <source>
        <dbReference type="ARBA" id="ARBA00022553"/>
    </source>
</evidence>
<dbReference type="PANTHER" id="PTHR44591:SF3">
    <property type="entry name" value="RESPONSE REGULATORY DOMAIN-CONTAINING PROTEIN"/>
    <property type="match status" value="1"/>
</dbReference>